<dbReference type="RefSeq" id="WP_183934077.1">
    <property type="nucleotide sequence ID" value="NZ_JACICF010000002.1"/>
</dbReference>
<sequence length="256" mass="27779">MITAYAARLHERSHALLAALEGSLRKIMLFWLVLAMGACSLRVVAGTAGAGTASLKTALPYILLAIMPLVSMGLALRWFRDGADMPQPEIRLARAGAWKKVSPEEARAHPLYGTSGIMVSLLIGTLLNVPVRSAEYLVAIPAITEAVPGWLSTLHFMMTLDVVLLSSLYTIAFVAALRKVPLFPRLLVAIWMVDLAMQLAVAQVVSAEGLPATVAAPLHTLLDGNVKKVMISIFLWAPYLLLSKRVNVTYRQRVEA</sequence>
<keyword evidence="1" id="KW-0812">Transmembrane</keyword>
<evidence type="ECO:0000313" key="3">
    <source>
        <dbReference type="Proteomes" id="UP000578569"/>
    </source>
</evidence>
<evidence type="ECO:0000313" key="2">
    <source>
        <dbReference type="EMBL" id="MBB3764697.1"/>
    </source>
</evidence>
<reference evidence="2 3" key="1">
    <citation type="submission" date="2020-08" db="EMBL/GenBank/DDBJ databases">
        <title>Genomic Encyclopedia of Type Strains, Phase IV (KMG-IV): sequencing the most valuable type-strain genomes for metagenomic binning, comparative biology and taxonomic classification.</title>
        <authorList>
            <person name="Goeker M."/>
        </authorList>
    </citation>
    <scope>NUCLEOTIDE SEQUENCE [LARGE SCALE GENOMIC DNA]</scope>
    <source>
        <strain evidence="2 3">DSM 24194</strain>
    </source>
</reference>
<dbReference type="Proteomes" id="UP000578569">
    <property type="component" value="Unassembled WGS sequence"/>
</dbReference>
<evidence type="ECO:0008006" key="4">
    <source>
        <dbReference type="Google" id="ProtNLM"/>
    </source>
</evidence>
<keyword evidence="1" id="KW-1133">Transmembrane helix</keyword>
<organism evidence="2 3">
    <name type="scientific">Sphingomicrobium lutaoense</name>
    <dbReference type="NCBI Taxonomy" id="515949"/>
    <lineage>
        <taxon>Bacteria</taxon>
        <taxon>Pseudomonadati</taxon>
        <taxon>Pseudomonadota</taxon>
        <taxon>Alphaproteobacteria</taxon>
        <taxon>Sphingomonadales</taxon>
        <taxon>Sphingomonadaceae</taxon>
        <taxon>Sphingomicrobium</taxon>
    </lineage>
</organism>
<proteinExistence type="predicted"/>
<keyword evidence="1" id="KW-0472">Membrane</keyword>
<feature type="transmembrane region" description="Helical" evidence="1">
    <location>
        <begin position="225"/>
        <end position="242"/>
    </location>
</feature>
<comment type="caution">
    <text evidence="2">The sequence shown here is derived from an EMBL/GenBank/DDBJ whole genome shotgun (WGS) entry which is preliminary data.</text>
</comment>
<feature type="transmembrane region" description="Helical" evidence="1">
    <location>
        <begin position="29"/>
        <end position="52"/>
    </location>
</feature>
<evidence type="ECO:0000256" key="1">
    <source>
        <dbReference type="SAM" id="Phobius"/>
    </source>
</evidence>
<dbReference type="AlphaFoldDB" id="A0A839Z3N2"/>
<feature type="transmembrane region" description="Helical" evidence="1">
    <location>
        <begin position="109"/>
        <end position="129"/>
    </location>
</feature>
<protein>
    <recommendedName>
        <fullName evidence="4">DUF2569 domain-containing protein</fullName>
    </recommendedName>
</protein>
<feature type="transmembrane region" description="Helical" evidence="1">
    <location>
        <begin position="186"/>
        <end position="205"/>
    </location>
</feature>
<name>A0A839Z3N2_9SPHN</name>
<feature type="transmembrane region" description="Helical" evidence="1">
    <location>
        <begin position="149"/>
        <end position="174"/>
    </location>
</feature>
<dbReference type="EMBL" id="JACICF010000002">
    <property type="protein sequence ID" value="MBB3764697.1"/>
    <property type="molecule type" value="Genomic_DNA"/>
</dbReference>
<feature type="transmembrane region" description="Helical" evidence="1">
    <location>
        <begin position="58"/>
        <end position="79"/>
    </location>
</feature>
<keyword evidence="3" id="KW-1185">Reference proteome</keyword>
<gene>
    <name evidence="2" type="ORF">FHS50_001759</name>
</gene>
<accession>A0A839Z3N2</accession>